<dbReference type="Proteomes" id="UP001637990">
    <property type="component" value="Unassembled WGS sequence"/>
</dbReference>
<keyword evidence="2" id="KW-1185">Reference proteome</keyword>
<dbReference type="EMBL" id="JBJGBS010000080">
    <property type="protein sequence ID" value="MFO3706309.1"/>
    <property type="molecule type" value="Genomic_DNA"/>
</dbReference>
<comment type="caution">
    <text evidence="1">The sequence shown here is derived from an EMBL/GenBank/DDBJ whole genome shotgun (WGS) entry which is preliminary data.</text>
</comment>
<reference evidence="1 2" key="1">
    <citation type="submission" date="2024-11" db="EMBL/GenBank/DDBJ databases">
        <title>Genome sequencing of Xanthomonas codiaei.</title>
        <authorList>
            <person name="Studholme D.J."/>
        </authorList>
    </citation>
    <scope>NUCLEOTIDE SEQUENCE [LARGE SCALE GENOMIC DNA]</scope>
    <source>
        <strain evidence="1 2">NCPPB 4350</strain>
    </source>
</reference>
<proteinExistence type="predicted"/>
<gene>
    <name evidence="1" type="ORF">ACI6Q5_15360</name>
</gene>
<protein>
    <submittedName>
        <fullName evidence="1">Uncharacterized protein</fullName>
    </submittedName>
</protein>
<dbReference type="RefSeq" id="WP_410049749.1">
    <property type="nucleotide sequence ID" value="NZ_JBJGBS010000080.1"/>
</dbReference>
<organism evidence="1 2">
    <name type="scientific">Xanthomonas codiaei</name>
    <dbReference type="NCBI Taxonomy" id="56463"/>
    <lineage>
        <taxon>Bacteria</taxon>
        <taxon>Pseudomonadati</taxon>
        <taxon>Pseudomonadota</taxon>
        <taxon>Gammaproteobacteria</taxon>
        <taxon>Lysobacterales</taxon>
        <taxon>Lysobacteraceae</taxon>
        <taxon>Xanthomonas</taxon>
    </lineage>
</organism>
<evidence type="ECO:0000313" key="2">
    <source>
        <dbReference type="Proteomes" id="UP001637990"/>
    </source>
</evidence>
<name>A0ABW9MPX5_9XANT</name>
<evidence type="ECO:0000313" key="1">
    <source>
        <dbReference type="EMBL" id="MFO3706309.1"/>
    </source>
</evidence>
<sequence>MAWIVWWVIAVQQIGSAEPAQTADCSYHALHLIAVASHRGGKMSNKLKEEKMTTNAPILTRLAIWVVPLFSTTLAAPLSAQNPIGIELMNDLAWHGVSDRIQINQPSVQGKPPHIDVWERIAIGNTYGNWAYVKNLIDCEQWTQIPFSTIDRNGYFVYWSDAPSSVKAAWEAHGQGNERVITGVCGLYGIPKQRRETPDTDKSGNYVERY</sequence>
<accession>A0ABW9MPX5</accession>